<comment type="caution">
    <text evidence="2">The sequence shown here is derived from an EMBL/GenBank/DDBJ whole genome shotgun (WGS) entry which is preliminary data.</text>
</comment>
<organism evidence="2 3">
    <name type="scientific">Brassica cretica</name>
    <name type="common">Mustard</name>
    <dbReference type="NCBI Taxonomy" id="69181"/>
    <lineage>
        <taxon>Eukaryota</taxon>
        <taxon>Viridiplantae</taxon>
        <taxon>Streptophyta</taxon>
        <taxon>Embryophyta</taxon>
        <taxon>Tracheophyta</taxon>
        <taxon>Spermatophyta</taxon>
        <taxon>Magnoliopsida</taxon>
        <taxon>eudicotyledons</taxon>
        <taxon>Gunneridae</taxon>
        <taxon>Pentapetalae</taxon>
        <taxon>rosids</taxon>
        <taxon>malvids</taxon>
        <taxon>Brassicales</taxon>
        <taxon>Brassicaceae</taxon>
        <taxon>Brassiceae</taxon>
        <taxon>Brassica</taxon>
    </lineage>
</organism>
<feature type="region of interest" description="Disordered" evidence="1">
    <location>
        <begin position="42"/>
        <end position="133"/>
    </location>
</feature>
<accession>A0A8S9L4R9</accession>
<feature type="compositionally biased region" description="Polar residues" evidence="1">
    <location>
        <begin position="43"/>
        <end position="55"/>
    </location>
</feature>
<feature type="compositionally biased region" description="Polar residues" evidence="1">
    <location>
        <begin position="81"/>
        <end position="90"/>
    </location>
</feature>
<dbReference type="Proteomes" id="UP000712281">
    <property type="component" value="Unassembled WGS sequence"/>
</dbReference>
<proteinExistence type="predicted"/>
<protein>
    <submittedName>
        <fullName evidence="2">Uncharacterized protein</fullName>
    </submittedName>
</protein>
<dbReference type="AlphaFoldDB" id="A0A8S9L4R9"/>
<evidence type="ECO:0000256" key="1">
    <source>
        <dbReference type="SAM" id="MobiDB-lite"/>
    </source>
</evidence>
<gene>
    <name evidence="2" type="ORF">F2Q68_00010062</name>
</gene>
<dbReference type="EMBL" id="QGKW02000717">
    <property type="protein sequence ID" value="KAF2600476.1"/>
    <property type="molecule type" value="Genomic_DNA"/>
</dbReference>
<reference evidence="2" key="1">
    <citation type="submission" date="2019-12" db="EMBL/GenBank/DDBJ databases">
        <title>Genome sequencing and annotation of Brassica cretica.</title>
        <authorList>
            <person name="Studholme D.J."/>
            <person name="Sarris P.F."/>
        </authorList>
    </citation>
    <scope>NUCLEOTIDE SEQUENCE</scope>
    <source>
        <strain evidence="2">PFS-001/15</strain>
        <tissue evidence="2">Leaf</tissue>
    </source>
</reference>
<evidence type="ECO:0000313" key="3">
    <source>
        <dbReference type="Proteomes" id="UP000712281"/>
    </source>
</evidence>
<name>A0A8S9L4R9_BRACR</name>
<sequence length="229" mass="26139">MMQILNALREDMRVMRQDLGDRLTRVEPRPPLQADWNIDLILNPNQHNPAPTGPNNRRDGVRINDNPKTSTRNQQTDEETGQQYAPNPNQRAGLKQDDYGEEGDEEYLPPPRAPRRKNRNQGKITKPETAQEMPVPTIFKAAMTRPRAKILQHKFNESMILASDLGQVKPTDEAAKDKFKKDALKIEESSLKNDEPAEKTKASSEDLWPFIQNQAHSNLMVITIEDQLV</sequence>
<evidence type="ECO:0000313" key="2">
    <source>
        <dbReference type="EMBL" id="KAF2600476.1"/>
    </source>
</evidence>